<dbReference type="Proteomes" id="UP000328092">
    <property type="component" value="Unassembled WGS sequence"/>
</dbReference>
<organism evidence="10 11">
    <name type="scientific">Bradyrhizobium ivorense</name>
    <dbReference type="NCBI Taxonomy" id="2511166"/>
    <lineage>
        <taxon>Bacteria</taxon>
        <taxon>Pseudomonadati</taxon>
        <taxon>Pseudomonadota</taxon>
        <taxon>Alphaproteobacteria</taxon>
        <taxon>Hyphomicrobiales</taxon>
        <taxon>Nitrobacteraceae</taxon>
        <taxon>Bradyrhizobium</taxon>
    </lineage>
</organism>
<comment type="subunit">
    <text evidence="5">Heterooligomer composed of large and small subunits.</text>
</comment>
<evidence type="ECO:0000259" key="9">
    <source>
        <dbReference type="Pfam" id="PF13742"/>
    </source>
</evidence>
<evidence type="ECO:0000313" key="11">
    <source>
        <dbReference type="Proteomes" id="UP000328092"/>
    </source>
</evidence>
<comment type="caution">
    <text evidence="10">The sequence shown here is derived from an EMBL/GenBank/DDBJ whole genome shotgun (WGS) entry which is preliminary data.</text>
</comment>
<dbReference type="GO" id="GO:0003676">
    <property type="term" value="F:nucleic acid binding"/>
    <property type="evidence" value="ECO:0007669"/>
    <property type="project" value="InterPro"/>
</dbReference>
<keyword evidence="1 5" id="KW-0963">Cytoplasm</keyword>
<dbReference type="Pfam" id="PF13742">
    <property type="entry name" value="tRNA_anti_2"/>
    <property type="match status" value="1"/>
</dbReference>
<dbReference type="InterPro" id="IPR003753">
    <property type="entry name" value="Exonuc_VII_L"/>
</dbReference>
<evidence type="ECO:0000256" key="6">
    <source>
        <dbReference type="RuleBase" id="RU004355"/>
    </source>
</evidence>
<dbReference type="GO" id="GO:0006308">
    <property type="term" value="P:DNA catabolic process"/>
    <property type="evidence" value="ECO:0007669"/>
    <property type="project" value="UniProtKB-UniRule"/>
</dbReference>
<evidence type="ECO:0000256" key="7">
    <source>
        <dbReference type="SAM" id="MobiDB-lite"/>
    </source>
</evidence>
<feature type="domain" description="Exonuclease VII large subunit C-terminal" evidence="8">
    <location>
        <begin position="151"/>
        <end position="519"/>
    </location>
</feature>
<evidence type="ECO:0000256" key="3">
    <source>
        <dbReference type="ARBA" id="ARBA00022801"/>
    </source>
</evidence>
<comment type="catalytic activity">
    <reaction evidence="5 6">
        <text>Exonucleolytic cleavage in either 5'- to 3'- or 3'- to 5'-direction to yield nucleoside 5'-phosphates.</text>
        <dbReference type="EC" id="3.1.11.6"/>
    </reaction>
</comment>
<dbReference type="NCBIfam" id="TIGR00237">
    <property type="entry name" value="xseA"/>
    <property type="match status" value="1"/>
</dbReference>
<dbReference type="InterPro" id="IPR020579">
    <property type="entry name" value="Exonuc_VII_lsu_C"/>
</dbReference>
<dbReference type="Pfam" id="PF02601">
    <property type="entry name" value="Exonuc_VII_L"/>
    <property type="match status" value="1"/>
</dbReference>
<keyword evidence="3 5" id="KW-0378">Hydrolase</keyword>
<evidence type="ECO:0000256" key="4">
    <source>
        <dbReference type="ARBA" id="ARBA00022839"/>
    </source>
</evidence>
<dbReference type="GO" id="GO:0008855">
    <property type="term" value="F:exodeoxyribonuclease VII activity"/>
    <property type="evidence" value="ECO:0007669"/>
    <property type="project" value="UniProtKB-UniRule"/>
</dbReference>
<dbReference type="EMBL" id="CAADFC020000028">
    <property type="protein sequence ID" value="VIO77040.1"/>
    <property type="molecule type" value="Genomic_DNA"/>
</dbReference>
<evidence type="ECO:0000256" key="2">
    <source>
        <dbReference type="ARBA" id="ARBA00022722"/>
    </source>
</evidence>
<comment type="similarity">
    <text evidence="5 6">Belongs to the XseA family.</text>
</comment>
<dbReference type="CDD" id="cd04489">
    <property type="entry name" value="ExoVII_LU_OBF"/>
    <property type="match status" value="1"/>
</dbReference>
<feature type="region of interest" description="Disordered" evidence="7">
    <location>
        <begin position="519"/>
        <end position="556"/>
    </location>
</feature>
<gene>
    <name evidence="5 10" type="primary">xseA</name>
    <name evidence="10" type="ORF">CI1B_68690</name>
</gene>
<reference evidence="10" key="1">
    <citation type="submission" date="2019-02" db="EMBL/GenBank/DDBJ databases">
        <authorList>
            <person name="Pothier F.J."/>
        </authorList>
    </citation>
    <scope>NUCLEOTIDE SEQUENCE</scope>
    <source>
        <strain evidence="10">CI-1B</strain>
    </source>
</reference>
<evidence type="ECO:0000259" key="8">
    <source>
        <dbReference type="Pfam" id="PF02601"/>
    </source>
</evidence>
<keyword evidence="2 5" id="KW-0540">Nuclease</keyword>
<dbReference type="PANTHER" id="PTHR30008:SF0">
    <property type="entry name" value="EXODEOXYRIBONUCLEASE 7 LARGE SUBUNIT"/>
    <property type="match status" value="1"/>
</dbReference>
<dbReference type="InterPro" id="IPR025824">
    <property type="entry name" value="OB-fold_nuc-bd_dom"/>
</dbReference>
<dbReference type="AlphaFoldDB" id="A0A508TRK3"/>
<keyword evidence="4 5" id="KW-0269">Exonuclease</keyword>
<proteinExistence type="inferred from homology"/>
<dbReference type="HAMAP" id="MF_00378">
    <property type="entry name" value="Exonuc_7_L"/>
    <property type="match status" value="1"/>
</dbReference>
<keyword evidence="11" id="KW-1185">Reference proteome</keyword>
<comment type="subcellular location">
    <subcellularLocation>
        <location evidence="5 6">Cytoplasm</location>
    </subcellularLocation>
</comment>
<comment type="function">
    <text evidence="5">Bidirectionally degrades single-stranded DNA into large acid-insoluble oligonucleotides, which are then degraded further into small acid-soluble oligonucleotides.</text>
</comment>
<feature type="domain" description="OB-fold nucleic acid binding" evidence="9">
    <location>
        <begin position="34"/>
        <end position="127"/>
    </location>
</feature>
<sequence>MPELGRVDLAHGGKNPDSIVQMTAAPNLVNAPEFTVSELSSALKRTVEDRFGHVRVRGEISGFRGPHSSGHCYFALKDESAKIEAVIWKFAHARMRFKPQEGLEVIATGKLTTYPNSSKYQIVIDSLEPAGVGALMALMEERKKKLAAEGLFDEARKQLLPWLPEVIGVVTSPTGAVIRDILHRLEDRFPRRVLVWPVKVQGDGSAEQVAAAIRGFNALPEGGRIPRPELLIVARGGGSLEDLWSFNEEIVVRAAADSHIPLISAVGHETDITLIDFAADKRAPTPTAAAEMAVPVRSELFVEVAALARRTMVCWQRGQEARRNELRAAARALPAASELLAIPRQRLDYLASALPRGLKANTHAHFRRFAASSARLTIGVLRGQVAHARQRLTVSGERITLSARALLHRRRERFAGLEIRLQASRLANAKAQRNAIARDLERTHRLAERARRALLTTLQRLEARVTHRGQLLAALSYRGVLERGFALVRDERGHSVHAAADIGPSASLSIEFADGRVAVTTDADRPPASPRKPQAPREKPAAPKRVVKPVDQGSLF</sequence>
<dbReference type="EC" id="3.1.11.6" evidence="5"/>
<dbReference type="PANTHER" id="PTHR30008">
    <property type="entry name" value="EXODEOXYRIBONUCLEASE 7 LARGE SUBUNIT"/>
    <property type="match status" value="1"/>
</dbReference>
<evidence type="ECO:0000256" key="5">
    <source>
        <dbReference type="HAMAP-Rule" id="MF_00378"/>
    </source>
</evidence>
<evidence type="ECO:0000313" key="10">
    <source>
        <dbReference type="EMBL" id="VIO77040.1"/>
    </source>
</evidence>
<evidence type="ECO:0000256" key="1">
    <source>
        <dbReference type="ARBA" id="ARBA00022490"/>
    </source>
</evidence>
<dbReference type="GO" id="GO:0009318">
    <property type="term" value="C:exodeoxyribonuclease VII complex"/>
    <property type="evidence" value="ECO:0007669"/>
    <property type="project" value="UniProtKB-UniRule"/>
</dbReference>
<dbReference type="GO" id="GO:0005737">
    <property type="term" value="C:cytoplasm"/>
    <property type="evidence" value="ECO:0007669"/>
    <property type="project" value="UniProtKB-SubCell"/>
</dbReference>
<protein>
    <recommendedName>
        <fullName evidence="5">Exodeoxyribonuclease 7 large subunit</fullName>
        <ecNumber evidence="5">3.1.11.6</ecNumber>
    </recommendedName>
    <alternativeName>
        <fullName evidence="5">Exodeoxyribonuclease VII large subunit</fullName>
        <shortName evidence="5">Exonuclease VII large subunit</shortName>
    </alternativeName>
</protein>
<accession>A0A508TRK3</accession>
<name>A0A508TRK3_9BRAD</name>